<dbReference type="InterPro" id="IPR036515">
    <property type="entry name" value="Transposase_17_sf"/>
</dbReference>
<evidence type="ECO:0000313" key="2">
    <source>
        <dbReference type="EMBL" id="NYT28487.1"/>
    </source>
</evidence>
<evidence type="ECO:0000259" key="1">
    <source>
        <dbReference type="SMART" id="SM01321"/>
    </source>
</evidence>
<dbReference type="Proteomes" id="UP000568751">
    <property type="component" value="Unassembled WGS sequence"/>
</dbReference>
<comment type="caution">
    <text evidence="2">The sequence shown here is derived from an EMBL/GenBank/DDBJ whole genome shotgun (WGS) entry which is preliminary data.</text>
</comment>
<dbReference type="GO" id="GO:0003677">
    <property type="term" value="F:DNA binding"/>
    <property type="evidence" value="ECO:0007669"/>
    <property type="project" value="InterPro"/>
</dbReference>
<dbReference type="GO" id="GO:0006313">
    <property type="term" value="P:DNA transposition"/>
    <property type="evidence" value="ECO:0007669"/>
    <property type="project" value="InterPro"/>
</dbReference>
<dbReference type="SMART" id="SM01321">
    <property type="entry name" value="Y1_Tnp"/>
    <property type="match status" value="1"/>
</dbReference>
<dbReference type="SUPFAM" id="SSF143422">
    <property type="entry name" value="Transposase IS200-like"/>
    <property type="match status" value="1"/>
</dbReference>
<reference evidence="2 3" key="1">
    <citation type="submission" date="2020-05" db="EMBL/GenBank/DDBJ databases">
        <title>Horizontal transmission and recombination maintain forever young bacterial symbiont genomes.</title>
        <authorList>
            <person name="Russell S.L."/>
            <person name="Pepper-Tunick E."/>
            <person name="Svedberg J."/>
            <person name="Byrne A."/>
            <person name="Ruelas Castillo J."/>
            <person name="Vollmers C."/>
            <person name="Beinart R.A."/>
            <person name="Corbett-Detig R."/>
        </authorList>
    </citation>
    <scope>NUCLEOTIDE SEQUENCE [LARGE SCALE GENOMIC DNA]</scope>
    <source>
        <strain evidence="2">455</strain>
    </source>
</reference>
<dbReference type="EMBL" id="JACCHT010000002">
    <property type="protein sequence ID" value="NYT28487.1"/>
    <property type="molecule type" value="Genomic_DNA"/>
</dbReference>
<dbReference type="RefSeq" id="WP_369177143.1">
    <property type="nucleotide sequence ID" value="NZ_OZ156463.1"/>
</dbReference>
<evidence type="ECO:0000313" key="3">
    <source>
        <dbReference type="Proteomes" id="UP000568751"/>
    </source>
</evidence>
<dbReference type="InterPro" id="IPR002686">
    <property type="entry name" value="Transposase_17"/>
</dbReference>
<sequence length="216" mass="24616">MGTRKIPLTNGEYYHIFNRGVDKRNIFSNKEQLNYFFKSIPLLNTTSKSKGQSLTRFDLVNGDEKLVIVVAYALLPNHFHLLLKQNVDNGIAKFMQKLGTSYTMFFNKQEGRNGALFQGKFKSNHLDGDFALPTLSAYVNLNHKHHKIDANKNLVKSSLSEYLDTDFGDGICSQTEIDNIICESNGLNEYKKYIKQASIAFANNKNIILSLKDFEF</sequence>
<gene>
    <name evidence="2" type="ORF">H0A76_11885</name>
</gene>
<organism evidence="2 3">
    <name type="scientific">Candidatus Thiodubiliella endoseptemdiera</name>
    <dbReference type="NCBI Taxonomy" id="2738886"/>
    <lineage>
        <taxon>Bacteria</taxon>
        <taxon>Pseudomonadati</taxon>
        <taxon>Pseudomonadota</taxon>
        <taxon>Gammaproteobacteria</taxon>
        <taxon>Candidatus Pseudothioglobaceae</taxon>
        <taxon>Candidatus Thiodubiliella</taxon>
    </lineage>
</organism>
<protein>
    <submittedName>
        <fullName evidence="2">Transposase</fullName>
    </submittedName>
</protein>
<dbReference type="PANTHER" id="PTHR34322:SF2">
    <property type="entry name" value="TRANSPOSASE IS200-LIKE DOMAIN-CONTAINING PROTEIN"/>
    <property type="match status" value="1"/>
</dbReference>
<dbReference type="AlphaFoldDB" id="A0A853F538"/>
<dbReference type="GO" id="GO:0004803">
    <property type="term" value="F:transposase activity"/>
    <property type="evidence" value="ECO:0007669"/>
    <property type="project" value="InterPro"/>
</dbReference>
<proteinExistence type="predicted"/>
<accession>A0A853F538</accession>
<dbReference type="Pfam" id="PF01797">
    <property type="entry name" value="Y1_Tnp"/>
    <property type="match status" value="1"/>
</dbReference>
<dbReference type="Gene3D" id="3.30.70.1290">
    <property type="entry name" value="Transposase IS200-like"/>
    <property type="match status" value="1"/>
</dbReference>
<feature type="domain" description="Transposase IS200-like" evidence="1">
    <location>
        <begin position="9"/>
        <end position="142"/>
    </location>
</feature>
<dbReference type="PANTHER" id="PTHR34322">
    <property type="entry name" value="TRANSPOSASE, Y1_TNP DOMAIN-CONTAINING"/>
    <property type="match status" value="1"/>
</dbReference>
<name>A0A853F538_9GAMM</name>